<evidence type="ECO:0000256" key="3">
    <source>
        <dbReference type="ARBA" id="ARBA00023157"/>
    </source>
</evidence>
<sequence length="269" mass="30021">MTILIITDLSFNYAGDLVYKQNNTKIFVENGKNVVLNCTCGLHNESSWSGSKISSITKIDKNEKEPYAAGLIISPKLHNLNVDIIGDNKGNECSLVVRNFSEVGMGNYIYEHWKSGIFYSHNFTVHLKTPPSNLTFLKTFKEGQQKHVRGIEGHKLDIECTVNNGKPPETLFITKHGSIVQSGKGGKIVYSFVPIRNDNMKTFECTVVSALLEKPLADEVILDIQYKPSLTIDHPARENLIENTSTKVCCQGNSNPPTDEIKWKGNGKY</sequence>
<dbReference type="InterPro" id="IPR013783">
    <property type="entry name" value="Ig-like_fold"/>
</dbReference>
<comment type="subcellular location">
    <subcellularLocation>
        <location evidence="1">Membrane</location>
        <topology evidence="1">Single-pass type I membrane protein</topology>
    </subcellularLocation>
</comment>
<dbReference type="Proteomes" id="UP000683360">
    <property type="component" value="Unassembled WGS sequence"/>
</dbReference>
<dbReference type="InterPro" id="IPR007110">
    <property type="entry name" value="Ig-like_dom"/>
</dbReference>
<dbReference type="GO" id="GO:0050839">
    <property type="term" value="F:cell adhesion molecule binding"/>
    <property type="evidence" value="ECO:0007669"/>
    <property type="project" value="TreeGrafter"/>
</dbReference>
<dbReference type="PANTHER" id="PTHR11640">
    <property type="entry name" value="NEPHRIN"/>
    <property type="match status" value="1"/>
</dbReference>
<comment type="caution">
    <text evidence="7">The sequence shown here is derived from an EMBL/GenBank/DDBJ whole genome shotgun (WGS) entry which is preliminary data.</text>
</comment>
<organism evidence="7 8">
    <name type="scientific">Mytilus edulis</name>
    <name type="common">Blue mussel</name>
    <dbReference type="NCBI Taxonomy" id="6550"/>
    <lineage>
        <taxon>Eukaryota</taxon>
        <taxon>Metazoa</taxon>
        <taxon>Spiralia</taxon>
        <taxon>Lophotrochozoa</taxon>
        <taxon>Mollusca</taxon>
        <taxon>Bivalvia</taxon>
        <taxon>Autobranchia</taxon>
        <taxon>Pteriomorphia</taxon>
        <taxon>Mytilida</taxon>
        <taxon>Mytiloidea</taxon>
        <taxon>Mytilidae</taxon>
        <taxon>Mytilinae</taxon>
        <taxon>Mytilus</taxon>
    </lineage>
</organism>
<dbReference type="AlphaFoldDB" id="A0A8S3RC13"/>
<dbReference type="Gene3D" id="2.60.40.10">
    <property type="entry name" value="Immunoglobulins"/>
    <property type="match status" value="1"/>
</dbReference>
<gene>
    <name evidence="7" type="ORF">MEDL_18574</name>
</gene>
<keyword evidence="5" id="KW-0393">Immunoglobulin domain</keyword>
<dbReference type="OrthoDB" id="5843397at2759"/>
<dbReference type="PANTHER" id="PTHR11640:SF31">
    <property type="entry name" value="IRREGULAR CHIASM C-ROUGHEST PROTEIN-RELATED"/>
    <property type="match status" value="1"/>
</dbReference>
<keyword evidence="3" id="KW-1015">Disulfide bond</keyword>
<proteinExistence type="predicted"/>
<evidence type="ECO:0000256" key="2">
    <source>
        <dbReference type="ARBA" id="ARBA00023136"/>
    </source>
</evidence>
<evidence type="ECO:0000256" key="4">
    <source>
        <dbReference type="ARBA" id="ARBA00023180"/>
    </source>
</evidence>
<dbReference type="InterPro" id="IPR051275">
    <property type="entry name" value="Cell_adhesion_signaling"/>
</dbReference>
<evidence type="ECO:0000256" key="1">
    <source>
        <dbReference type="ARBA" id="ARBA00004479"/>
    </source>
</evidence>
<keyword evidence="2" id="KW-0472">Membrane</keyword>
<dbReference type="EMBL" id="CAJPWZ010000937">
    <property type="protein sequence ID" value="CAG2204096.1"/>
    <property type="molecule type" value="Genomic_DNA"/>
</dbReference>
<evidence type="ECO:0000256" key="5">
    <source>
        <dbReference type="ARBA" id="ARBA00023319"/>
    </source>
</evidence>
<evidence type="ECO:0000313" key="8">
    <source>
        <dbReference type="Proteomes" id="UP000683360"/>
    </source>
</evidence>
<dbReference type="PROSITE" id="PS50835">
    <property type="entry name" value="IG_LIKE"/>
    <property type="match status" value="1"/>
</dbReference>
<keyword evidence="4" id="KW-0325">Glycoprotein</keyword>
<dbReference type="SUPFAM" id="SSF48726">
    <property type="entry name" value="Immunoglobulin"/>
    <property type="match status" value="1"/>
</dbReference>
<protein>
    <submittedName>
        <fullName evidence="7">PVRL1</fullName>
    </submittedName>
</protein>
<reference evidence="7" key="1">
    <citation type="submission" date="2021-03" db="EMBL/GenBank/DDBJ databases">
        <authorList>
            <person name="Bekaert M."/>
        </authorList>
    </citation>
    <scope>NUCLEOTIDE SEQUENCE</scope>
</reference>
<dbReference type="GO" id="GO:0005886">
    <property type="term" value="C:plasma membrane"/>
    <property type="evidence" value="ECO:0007669"/>
    <property type="project" value="TreeGrafter"/>
</dbReference>
<evidence type="ECO:0000313" key="7">
    <source>
        <dbReference type="EMBL" id="CAG2204096.1"/>
    </source>
</evidence>
<feature type="domain" description="Ig-like" evidence="6">
    <location>
        <begin position="228"/>
        <end position="269"/>
    </location>
</feature>
<keyword evidence="8" id="KW-1185">Reference proteome</keyword>
<accession>A0A8S3RC13</accession>
<dbReference type="GO" id="GO:0005911">
    <property type="term" value="C:cell-cell junction"/>
    <property type="evidence" value="ECO:0007669"/>
    <property type="project" value="TreeGrafter"/>
</dbReference>
<dbReference type="GO" id="GO:0098609">
    <property type="term" value="P:cell-cell adhesion"/>
    <property type="evidence" value="ECO:0007669"/>
    <property type="project" value="TreeGrafter"/>
</dbReference>
<evidence type="ECO:0000259" key="6">
    <source>
        <dbReference type="PROSITE" id="PS50835"/>
    </source>
</evidence>
<dbReference type="InterPro" id="IPR036179">
    <property type="entry name" value="Ig-like_dom_sf"/>
</dbReference>
<name>A0A8S3RC13_MYTED</name>